<dbReference type="SUPFAM" id="SSF54001">
    <property type="entry name" value="Cysteine proteinases"/>
    <property type="match status" value="1"/>
</dbReference>
<dbReference type="Pfam" id="PF02902">
    <property type="entry name" value="Peptidase_C48"/>
    <property type="match status" value="1"/>
</dbReference>
<name>A0ABU6US10_9FABA</name>
<evidence type="ECO:0000256" key="4">
    <source>
        <dbReference type="SAM" id="MobiDB-lite"/>
    </source>
</evidence>
<feature type="region of interest" description="Disordered" evidence="4">
    <location>
        <begin position="287"/>
        <end position="311"/>
    </location>
</feature>
<reference evidence="6 7" key="1">
    <citation type="journal article" date="2023" name="Plants (Basel)">
        <title>Bridging the Gap: Combining Genomics and Transcriptomics Approaches to Understand Stylosanthes scabra, an Orphan Legume from the Brazilian Caatinga.</title>
        <authorList>
            <person name="Ferreira-Neto J.R.C."/>
            <person name="da Silva M.D."/>
            <person name="Binneck E."/>
            <person name="de Melo N.F."/>
            <person name="da Silva R.H."/>
            <person name="de Melo A.L.T.M."/>
            <person name="Pandolfi V."/>
            <person name="Bustamante F.O."/>
            <person name="Brasileiro-Vidal A.C."/>
            <person name="Benko-Iseppon A.M."/>
        </authorList>
    </citation>
    <scope>NUCLEOTIDE SEQUENCE [LARGE SCALE GENOMIC DNA]</scope>
    <source>
        <tissue evidence="6">Leaves</tissue>
    </source>
</reference>
<proteinExistence type="inferred from homology"/>
<evidence type="ECO:0000313" key="7">
    <source>
        <dbReference type="Proteomes" id="UP001341840"/>
    </source>
</evidence>
<dbReference type="Proteomes" id="UP001341840">
    <property type="component" value="Unassembled WGS sequence"/>
</dbReference>
<comment type="caution">
    <text evidence="6">The sequence shown here is derived from an EMBL/GenBank/DDBJ whole genome shotgun (WGS) entry which is preliminary data.</text>
</comment>
<evidence type="ECO:0000313" key="6">
    <source>
        <dbReference type="EMBL" id="MED6163854.1"/>
    </source>
</evidence>
<organism evidence="6 7">
    <name type="scientific">Stylosanthes scabra</name>
    <dbReference type="NCBI Taxonomy" id="79078"/>
    <lineage>
        <taxon>Eukaryota</taxon>
        <taxon>Viridiplantae</taxon>
        <taxon>Streptophyta</taxon>
        <taxon>Embryophyta</taxon>
        <taxon>Tracheophyta</taxon>
        <taxon>Spermatophyta</taxon>
        <taxon>Magnoliopsida</taxon>
        <taxon>eudicotyledons</taxon>
        <taxon>Gunneridae</taxon>
        <taxon>Pentapetalae</taxon>
        <taxon>rosids</taxon>
        <taxon>fabids</taxon>
        <taxon>Fabales</taxon>
        <taxon>Fabaceae</taxon>
        <taxon>Papilionoideae</taxon>
        <taxon>50 kb inversion clade</taxon>
        <taxon>dalbergioids sensu lato</taxon>
        <taxon>Dalbergieae</taxon>
        <taxon>Pterocarpus clade</taxon>
        <taxon>Stylosanthes</taxon>
    </lineage>
</organism>
<protein>
    <recommendedName>
        <fullName evidence="5">Ubiquitin-like protease family profile domain-containing protein</fullName>
    </recommendedName>
</protein>
<keyword evidence="2" id="KW-0645">Protease</keyword>
<gene>
    <name evidence="6" type="ORF">PIB30_084056</name>
</gene>
<dbReference type="Gene3D" id="1.10.418.20">
    <property type="match status" value="1"/>
</dbReference>
<feature type="domain" description="Ubiquitin-like protease family profile" evidence="5">
    <location>
        <begin position="461"/>
        <end position="495"/>
    </location>
</feature>
<comment type="similarity">
    <text evidence="1">Belongs to the peptidase C48 family.</text>
</comment>
<keyword evidence="7" id="KW-1185">Reference proteome</keyword>
<evidence type="ECO:0000259" key="5">
    <source>
        <dbReference type="Pfam" id="PF02902"/>
    </source>
</evidence>
<keyword evidence="3" id="KW-0378">Hydrolase</keyword>
<dbReference type="EMBL" id="JASCZI010122180">
    <property type="protein sequence ID" value="MED6163854.1"/>
    <property type="molecule type" value="Genomic_DNA"/>
</dbReference>
<evidence type="ECO:0000256" key="3">
    <source>
        <dbReference type="ARBA" id="ARBA00022801"/>
    </source>
</evidence>
<evidence type="ECO:0000256" key="1">
    <source>
        <dbReference type="ARBA" id="ARBA00005234"/>
    </source>
</evidence>
<sequence length="573" mass="65010">MHTTQQSVAEPGSLAADSEKLVDYVKKTKRRKSQRIANAHKKQKLDQLNEVHGATRSPSETRMFDTFDTVSLGRDDRDQVAVEGPVVAPTQPFQPEKEDEHHENINEARFEDKEAGVAVTLAVDEVMLEAAQPQGPTEDAAEHTEIDPEPISIQIPFEPEAGVEDKEAGVAVPLVVDEVMLKEAQPEPLIVIIPFQPEQASISEVEAPHNVVEEEKEPEQQYEVEAPHNVVEEDKEPDPINIDNPFEPDLTLKPWLNPVPEATDAKDTPDLTEEIITDVLLSMKKEDKVEEGNQDQQPGDQEECNTSEAAPASMEERCFIWATTENNNKYDTIFQLRGPNTIEAMRYNFMTMAPKECIDMYMVSLVCHILNWEQVHRFQREVYCVPPEILIRMFETHGTNFMDKKTKKPVHFTDLKDQQFSQLLDTEKLRISRACNVLDQFRVWAGAKTLLKKGSNTLHLRSVDVPKQPNSTDCGVYVMKWMEALDTNALSYAYTFKMTCMAEEWDQDQLDGFREKIVAKVLLSEHNTLNFEAMNQSRTMTQEAITEGRTKLGRRPKPSAALKSPFLVPLVLV</sequence>
<dbReference type="InterPro" id="IPR003653">
    <property type="entry name" value="Peptidase_C48_C"/>
</dbReference>
<evidence type="ECO:0000256" key="2">
    <source>
        <dbReference type="ARBA" id="ARBA00022670"/>
    </source>
</evidence>
<dbReference type="InterPro" id="IPR038765">
    <property type="entry name" value="Papain-like_cys_pep_sf"/>
</dbReference>
<accession>A0ABU6US10</accession>